<name>A0A7N2LC90_QUELO</name>
<protein>
    <submittedName>
        <fullName evidence="2">Uncharacterized protein</fullName>
    </submittedName>
</protein>
<evidence type="ECO:0000313" key="3">
    <source>
        <dbReference type="Proteomes" id="UP000594261"/>
    </source>
</evidence>
<dbReference type="EMBL" id="LRBV02000004">
    <property type="status" value="NOT_ANNOTATED_CDS"/>
    <property type="molecule type" value="Genomic_DNA"/>
</dbReference>
<dbReference type="InParanoid" id="A0A7N2LC90"/>
<evidence type="ECO:0000313" key="2">
    <source>
        <dbReference type="EnsemblPlants" id="QL04p000670:mrna"/>
    </source>
</evidence>
<reference evidence="2" key="2">
    <citation type="submission" date="2021-01" db="UniProtKB">
        <authorList>
            <consortium name="EnsemblPlants"/>
        </authorList>
    </citation>
    <scope>IDENTIFICATION</scope>
</reference>
<feature type="region of interest" description="Disordered" evidence="1">
    <location>
        <begin position="122"/>
        <end position="143"/>
    </location>
</feature>
<feature type="region of interest" description="Disordered" evidence="1">
    <location>
        <begin position="181"/>
        <end position="206"/>
    </location>
</feature>
<feature type="compositionally biased region" description="Polar residues" evidence="1">
    <location>
        <begin position="182"/>
        <end position="206"/>
    </location>
</feature>
<proteinExistence type="predicted"/>
<dbReference type="Proteomes" id="UP000594261">
    <property type="component" value="Chromosome 4"/>
</dbReference>
<sequence>MDEIIMNSTTSSIFFVEIFIVQEIPVRFKTRKVAEEICDTIEEVQKSTSAVDEEGGHFIRVQVLIDISLPLCQVKELLHQINIQQQFNSTLRAAPYTSAQKDVIYTPCYYKHSKPRARAKFHGVQSQSSSSVRAGEDGSPMVVQPAKRVTKKSVDGEAFKSIDGIKKGEALNNNCVDVKGTLQPNQEEQQISDSISTLSPPINAPN</sequence>
<dbReference type="AlphaFoldDB" id="A0A7N2LC90"/>
<organism evidence="2 3">
    <name type="scientific">Quercus lobata</name>
    <name type="common">Valley oak</name>
    <dbReference type="NCBI Taxonomy" id="97700"/>
    <lineage>
        <taxon>Eukaryota</taxon>
        <taxon>Viridiplantae</taxon>
        <taxon>Streptophyta</taxon>
        <taxon>Embryophyta</taxon>
        <taxon>Tracheophyta</taxon>
        <taxon>Spermatophyta</taxon>
        <taxon>Magnoliopsida</taxon>
        <taxon>eudicotyledons</taxon>
        <taxon>Gunneridae</taxon>
        <taxon>Pentapetalae</taxon>
        <taxon>rosids</taxon>
        <taxon>fabids</taxon>
        <taxon>Fagales</taxon>
        <taxon>Fagaceae</taxon>
        <taxon>Quercus</taxon>
    </lineage>
</organism>
<accession>A0A7N2LC90</accession>
<evidence type="ECO:0000256" key="1">
    <source>
        <dbReference type="SAM" id="MobiDB-lite"/>
    </source>
</evidence>
<keyword evidence="3" id="KW-1185">Reference proteome</keyword>
<reference evidence="2 3" key="1">
    <citation type="journal article" date="2016" name="G3 (Bethesda)">
        <title>First Draft Assembly and Annotation of the Genome of a California Endemic Oak Quercus lobata Nee (Fagaceae).</title>
        <authorList>
            <person name="Sork V.L."/>
            <person name="Fitz-Gibbon S.T."/>
            <person name="Puiu D."/>
            <person name="Crepeau M."/>
            <person name="Gugger P.F."/>
            <person name="Sherman R."/>
            <person name="Stevens K."/>
            <person name="Langley C.H."/>
            <person name="Pellegrini M."/>
            <person name="Salzberg S.L."/>
        </authorList>
    </citation>
    <scope>NUCLEOTIDE SEQUENCE [LARGE SCALE GENOMIC DNA]</scope>
    <source>
        <strain evidence="2 3">cv. SW786</strain>
    </source>
</reference>
<dbReference type="EnsemblPlants" id="QL04p000670:mrna">
    <property type="protein sequence ID" value="QL04p000670:mrna"/>
    <property type="gene ID" value="QL04p000670"/>
</dbReference>
<dbReference type="Gramene" id="QL04p000670:mrna">
    <property type="protein sequence ID" value="QL04p000670:mrna"/>
    <property type="gene ID" value="QL04p000670"/>
</dbReference>